<dbReference type="Proteomes" id="UP000076830">
    <property type="component" value="Chromosome"/>
</dbReference>
<proteinExistence type="predicted"/>
<dbReference type="STRING" id="1300342.I596_648"/>
<reference evidence="1 2" key="1">
    <citation type="submission" date="2016-04" db="EMBL/GenBank/DDBJ databases">
        <title>Complete genome sequence of Dokdonella koreensis DS-123T.</title>
        <authorList>
            <person name="Kim J.F."/>
            <person name="Lee H."/>
            <person name="Kwak M.-J."/>
        </authorList>
    </citation>
    <scope>NUCLEOTIDE SEQUENCE [LARGE SCALE GENOMIC DNA]</scope>
    <source>
        <strain evidence="1 2">DS-123</strain>
    </source>
</reference>
<protein>
    <submittedName>
        <fullName evidence="1">Uncharacterized protein</fullName>
    </submittedName>
</protein>
<evidence type="ECO:0000313" key="1">
    <source>
        <dbReference type="EMBL" id="ANB16684.1"/>
    </source>
</evidence>
<gene>
    <name evidence="1" type="ORF">I596_648</name>
</gene>
<dbReference type="AlphaFoldDB" id="A0A167GL77"/>
<evidence type="ECO:0000313" key="2">
    <source>
        <dbReference type="Proteomes" id="UP000076830"/>
    </source>
</evidence>
<dbReference type="KEGG" id="dko:I596_648"/>
<dbReference type="EMBL" id="CP015249">
    <property type="protein sequence ID" value="ANB16684.1"/>
    <property type="molecule type" value="Genomic_DNA"/>
</dbReference>
<keyword evidence="2" id="KW-1185">Reference proteome</keyword>
<name>A0A167GL77_9GAMM</name>
<sequence>MAGAPGAVADLAAAAGTPPAAGHSARDTPAGAFAPAACMPRCRP</sequence>
<accession>A0A167GL77</accession>
<organism evidence="1 2">
    <name type="scientific">Dokdonella koreensis DS-123</name>
    <dbReference type="NCBI Taxonomy" id="1300342"/>
    <lineage>
        <taxon>Bacteria</taxon>
        <taxon>Pseudomonadati</taxon>
        <taxon>Pseudomonadota</taxon>
        <taxon>Gammaproteobacteria</taxon>
        <taxon>Lysobacterales</taxon>
        <taxon>Rhodanobacteraceae</taxon>
        <taxon>Dokdonella</taxon>
    </lineage>
</organism>